<dbReference type="InterPro" id="IPR005467">
    <property type="entry name" value="His_kinase_dom"/>
</dbReference>
<feature type="transmembrane region" description="Helical" evidence="9">
    <location>
        <begin position="246"/>
        <end position="265"/>
    </location>
</feature>
<keyword evidence="4" id="KW-0808">Transferase</keyword>
<gene>
    <name evidence="11" type="ORF">N7U62_05095</name>
</gene>
<feature type="domain" description="Histidine kinase" evidence="10">
    <location>
        <begin position="381"/>
        <end position="568"/>
    </location>
</feature>
<dbReference type="Gene3D" id="1.20.5.1930">
    <property type="match status" value="1"/>
</dbReference>
<keyword evidence="7" id="KW-0067">ATP-binding</keyword>
<proteinExistence type="predicted"/>
<dbReference type="InterPro" id="IPR011712">
    <property type="entry name" value="Sig_transdc_His_kin_sub3_dim/P"/>
</dbReference>
<dbReference type="SUPFAM" id="SSF55874">
    <property type="entry name" value="ATPase domain of HSP90 chaperone/DNA topoisomerase II/histidine kinase"/>
    <property type="match status" value="1"/>
</dbReference>
<keyword evidence="3" id="KW-0597">Phosphoprotein</keyword>
<protein>
    <recommendedName>
        <fullName evidence="2">histidine kinase</fullName>
        <ecNumber evidence="2">2.7.13.3</ecNumber>
    </recommendedName>
</protein>
<comment type="caution">
    <text evidence="11">The sequence shown here is derived from an EMBL/GenBank/DDBJ whole genome shotgun (WGS) entry which is preliminary data.</text>
</comment>
<accession>A0ABT3CQX9</accession>
<keyword evidence="9" id="KW-0472">Membrane</keyword>
<name>A0ABT3CQX9_9BACT</name>
<evidence type="ECO:0000256" key="8">
    <source>
        <dbReference type="ARBA" id="ARBA00023012"/>
    </source>
</evidence>
<dbReference type="Gene3D" id="3.30.565.10">
    <property type="entry name" value="Histidine kinase-like ATPase, C-terminal domain"/>
    <property type="match status" value="1"/>
</dbReference>
<keyword evidence="5" id="KW-0547">Nucleotide-binding</keyword>
<dbReference type="InterPro" id="IPR003594">
    <property type="entry name" value="HATPase_dom"/>
</dbReference>
<keyword evidence="8" id="KW-0902">Two-component regulatory system</keyword>
<keyword evidence="9" id="KW-0812">Transmembrane</keyword>
<keyword evidence="6 11" id="KW-0418">Kinase</keyword>
<dbReference type="Proteomes" id="UP001300692">
    <property type="component" value="Unassembled WGS sequence"/>
</dbReference>
<evidence type="ECO:0000256" key="1">
    <source>
        <dbReference type="ARBA" id="ARBA00000085"/>
    </source>
</evidence>
<evidence type="ECO:0000313" key="12">
    <source>
        <dbReference type="Proteomes" id="UP001300692"/>
    </source>
</evidence>
<dbReference type="EMBL" id="JAOYOD010000001">
    <property type="protein sequence ID" value="MCV9386027.1"/>
    <property type="molecule type" value="Genomic_DNA"/>
</dbReference>
<evidence type="ECO:0000259" key="10">
    <source>
        <dbReference type="PROSITE" id="PS50109"/>
    </source>
</evidence>
<dbReference type="PANTHER" id="PTHR24421:SF10">
    <property type="entry name" value="NITRATE_NITRITE SENSOR PROTEIN NARQ"/>
    <property type="match status" value="1"/>
</dbReference>
<dbReference type="InterPro" id="IPR036890">
    <property type="entry name" value="HATPase_C_sf"/>
</dbReference>
<evidence type="ECO:0000256" key="9">
    <source>
        <dbReference type="SAM" id="Phobius"/>
    </source>
</evidence>
<evidence type="ECO:0000256" key="3">
    <source>
        <dbReference type="ARBA" id="ARBA00022553"/>
    </source>
</evidence>
<dbReference type="InterPro" id="IPR050482">
    <property type="entry name" value="Sensor_HK_TwoCompSys"/>
</dbReference>
<evidence type="ECO:0000313" key="11">
    <source>
        <dbReference type="EMBL" id="MCV9386027.1"/>
    </source>
</evidence>
<sequence>MNSISIRLWTTLMINMLIILTIASLSIFFYQQFQQALNERVLLHLASIKNLKCVQIEHYLESEWGEFHENVILQSRDNLENNIYYTTDPTEHLCSDFSFDGVITSGIYDVSKCDEQGKIKLAFIEVLDSGRYLMNVKRLPRIQEILLERTGMGQSGETYLVGVDYSLRSVSRFFPSKIPSNIEAHTQGVDKSLAGKDSTGMFADYRGVEVFSAYQRINVPNLNWGILSEIDVEEVNIPLQEMRAKLLLIALLVLVVSIALSFFLMDLFSKPLLKMRDLLTSMSVGKYNISFTKHYPAQEINQMFNALDELKKSISGAIQFSHELGSMNLDSSHKPLGESDVLGKSLMQMQKQLIEFKKKEDQNRLLSKQSLITGQENERKRLSRELHDGLGPLLTTLKLAVQSADMDEDDKLKMKRMVDDTITAIRQMSYNLMPQALIDFGVGKALENFVELVRKSSDMDIRYINSSFDEDTELNPEINICIFRVCQELINNTLKHAEAQSIKLSLTEFEDRFSLFYQDDGKGFKVNESQPGSGLRNIRERIEVFNGLFMIHSDQTGTEVEVEIPKKNDKD</sequence>
<dbReference type="Pfam" id="PF02518">
    <property type="entry name" value="HATPase_c"/>
    <property type="match status" value="1"/>
</dbReference>
<dbReference type="PROSITE" id="PS50109">
    <property type="entry name" value="HIS_KIN"/>
    <property type="match status" value="1"/>
</dbReference>
<dbReference type="PANTHER" id="PTHR24421">
    <property type="entry name" value="NITRATE/NITRITE SENSOR PROTEIN NARX-RELATED"/>
    <property type="match status" value="1"/>
</dbReference>
<comment type="catalytic activity">
    <reaction evidence="1">
        <text>ATP + protein L-histidine = ADP + protein N-phospho-L-histidine.</text>
        <dbReference type="EC" id="2.7.13.3"/>
    </reaction>
</comment>
<feature type="transmembrane region" description="Helical" evidence="9">
    <location>
        <begin position="6"/>
        <end position="30"/>
    </location>
</feature>
<evidence type="ECO:0000256" key="5">
    <source>
        <dbReference type="ARBA" id="ARBA00022741"/>
    </source>
</evidence>
<keyword evidence="9" id="KW-1133">Transmembrane helix</keyword>
<dbReference type="Gene3D" id="6.10.340.10">
    <property type="match status" value="1"/>
</dbReference>
<reference evidence="11 12" key="1">
    <citation type="submission" date="2022-10" db="EMBL/GenBank/DDBJ databases">
        <title>Comparative genomics and taxonomic characterization of three novel marine species of genus Reichenbachiella exhibiting antioxidant and polysaccharide degradation activities.</title>
        <authorList>
            <person name="Muhammad N."/>
            <person name="Lee Y.-J."/>
            <person name="Ko J."/>
            <person name="Kim S.-G."/>
        </authorList>
    </citation>
    <scope>NUCLEOTIDE SEQUENCE [LARGE SCALE GENOMIC DNA]</scope>
    <source>
        <strain evidence="11 12">ABR2-5</strain>
    </source>
</reference>
<dbReference type="CDD" id="cd16917">
    <property type="entry name" value="HATPase_UhpB-NarQ-NarX-like"/>
    <property type="match status" value="1"/>
</dbReference>
<dbReference type="RefSeq" id="WP_264136813.1">
    <property type="nucleotide sequence ID" value="NZ_JAOYOD010000001.1"/>
</dbReference>
<dbReference type="EC" id="2.7.13.3" evidence="2"/>
<organism evidence="11 12">
    <name type="scientific">Reichenbachiella ulvae</name>
    <dbReference type="NCBI Taxonomy" id="2980104"/>
    <lineage>
        <taxon>Bacteria</taxon>
        <taxon>Pseudomonadati</taxon>
        <taxon>Bacteroidota</taxon>
        <taxon>Cytophagia</taxon>
        <taxon>Cytophagales</taxon>
        <taxon>Reichenbachiellaceae</taxon>
        <taxon>Reichenbachiella</taxon>
    </lineage>
</organism>
<evidence type="ECO:0000256" key="2">
    <source>
        <dbReference type="ARBA" id="ARBA00012438"/>
    </source>
</evidence>
<evidence type="ECO:0000256" key="6">
    <source>
        <dbReference type="ARBA" id="ARBA00022777"/>
    </source>
</evidence>
<keyword evidence="12" id="KW-1185">Reference proteome</keyword>
<dbReference type="Pfam" id="PF07730">
    <property type="entry name" value="HisKA_3"/>
    <property type="match status" value="1"/>
</dbReference>
<evidence type="ECO:0000256" key="7">
    <source>
        <dbReference type="ARBA" id="ARBA00022840"/>
    </source>
</evidence>
<dbReference type="GO" id="GO:0016301">
    <property type="term" value="F:kinase activity"/>
    <property type="evidence" value="ECO:0007669"/>
    <property type="project" value="UniProtKB-KW"/>
</dbReference>
<evidence type="ECO:0000256" key="4">
    <source>
        <dbReference type="ARBA" id="ARBA00022679"/>
    </source>
</evidence>